<dbReference type="STRING" id="1801997.A3J64_02305"/>
<dbReference type="EMBL" id="MHNB01000026">
    <property type="protein sequence ID" value="OGZ36441.1"/>
    <property type="molecule type" value="Genomic_DNA"/>
</dbReference>
<evidence type="ECO:0000313" key="2">
    <source>
        <dbReference type="EMBL" id="OGZ36441.1"/>
    </source>
</evidence>
<organism evidence="2 3">
    <name type="scientific">Candidatus Portnoybacteria bacterium RIFCSPHIGHO2_12_FULL_38_9</name>
    <dbReference type="NCBI Taxonomy" id="1801997"/>
    <lineage>
        <taxon>Bacteria</taxon>
        <taxon>Candidatus Portnoyibacteriota</taxon>
    </lineage>
</organism>
<dbReference type="Pfam" id="PF21956">
    <property type="entry name" value="DUF6922"/>
    <property type="match status" value="1"/>
</dbReference>
<sequence length="100" mass="12305">MKRLPPFLKKYFWDVDFEKLNPHKYPYFVIERILEYGDDKPAKWMLRHFNRAELKQTLSKRRGISRRSANYWALILGIPKNQILCLKKQYQSNLQKTWPY</sequence>
<evidence type="ECO:0000313" key="3">
    <source>
        <dbReference type="Proteomes" id="UP000177061"/>
    </source>
</evidence>
<accession>A0A1G2FFV7</accession>
<dbReference type="Proteomes" id="UP000177061">
    <property type="component" value="Unassembled WGS sequence"/>
</dbReference>
<feature type="domain" description="DUF6922" evidence="1">
    <location>
        <begin position="7"/>
        <end position="58"/>
    </location>
</feature>
<evidence type="ECO:0000259" key="1">
    <source>
        <dbReference type="Pfam" id="PF21956"/>
    </source>
</evidence>
<proteinExistence type="predicted"/>
<dbReference type="AlphaFoldDB" id="A0A1G2FFV7"/>
<comment type="caution">
    <text evidence="2">The sequence shown here is derived from an EMBL/GenBank/DDBJ whole genome shotgun (WGS) entry which is preliminary data.</text>
</comment>
<name>A0A1G2FFV7_9BACT</name>
<protein>
    <recommendedName>
        <fullName evidence="1">DUF6922 domain-containing protein</fullName>
    </recommendedName>
</protein>
<reference evidence="2 3" key="1">
    <citation type="journal article" date="2016" name="Nat. Commun.">
        <title>Thousands of microbial genomes shed light on interconnected biogeochemical processes in an aquifer system.</title>
        <authorList>
            <person name="Anantharaman K."/>
            <person name="Brown C.T."/>
            <person name="Hug L.A."/>
            <person name="Sharon I."/>
            <person name="Castelle C.J."/>
            <person name="Probst A.J."/>
            <person name="Thomas B.C."/>
            <person name="Singh A."/>
            <person name="Wilkins M.J."/>
            <person name="Karaoz U."/>
            <person name="Brodie E.L."/>
            <person name="Williams K.H."/>
            <person name="Hubbard S.S."/>
            <person name="Banfield J.F."/>
        </authorList>
    </citation>
    <scope>NUCLEOTIDE SEQUENCE [LARGE SCALE GENOMIC DNA]</scope>
</reference>
<gene>
    <name evidence="2" type="ORF">A3J64_02305</name>
</gene>
<dbReference type="InterPro" id="IPR053830">
    <property type="entry name" value="DUF6922"/>
</dbReference>